<comment type="caution">
    <text evidence="3">The sequence shown here is derived from an EMBL/GenBank/DDBJ whole genome shotgun (WGS) entry which is preliminary data.</text>
</comment>
<name>A0A7W9FAC4_9CAUL</name>
<evidence type="ECO:0008006" key="5">
    <source>
        <dbReference type="Google" id="ProtNLM"/>
    </source>
</evidence>
<feature type="signal peptide" evidence="2">
    <location>
        <begin position="1"/>
        <end position="34"/>
    </location>
</feature>
<proteinExistence type="predicted"/>
<evidence type="ECO:0000256" key="2">
    <source>
        <dbReference type="SAM" id="SignalP"/>
    </source>
</evidence>
<dbReference type="GeneID" id="88840143"/>
<keyword evidence="2" id="KW-0732">Signal</keyword>
<feature type="region of interest" description="Disordered" evidence="1">
    <location>
        <begin position="46"/>
        <end position="118"/>
    </location>
</feature>
<protein>
    <recommendedName>
        <fullName evidence="5">DUF2946 domain-containing protein</fullName>
    </recommendedName>
</protein>
<evidence type="ECO:0000256" key="1">
    <source>
        <dbReference type="SAM" id="MobiDB-lite"/>
    </source>
</evidence>
<feature type="compositionally biased region" description="Basic and acidic residues" evidence="1">
    <location>
        <begin position="47"/>
        <end position="59"/>
    </location>
</feature>
<evidence type="ECO:0000313" key="4">
    <source>
        <dbReference type="Proteomes" id="UP000527324"/>
    </source>
</evidence>
<sequence length="118" mass="12533">MQRAMTWSMTTWAKLIVAMTLVFAAFFFAPAVDAATCLPEPPAAHAVVDHDQSEGDHSGKSGGHGICSHGHCHHTSTARGPAVDAFAPSFGEPPLQSGRQDDFRASITPDGLKRPPRV</sequence>
<keyword evidence="4" id="KW-1185">Reference proteome</keyword>
<gene>
    <name evidence="3" type="ORF">GGQ93_001962</name>
</gene>
<dbReference type="EMBL" id="JACHOQ010000003">
    <property type="protein sequence ID" value="MBB5740248.1"/>
    <property type="molecule type" value="Genomic_DNA"/>
</dbReference>
<dbReference type="AlphaFoldDB" id="A0A7W9FAC4"/>
<dbReference type="Proteomes" id="UP000527324">
    <property type="component" value="Unassembled WGS sequence"/>
</dbReference>
<accession>A0A7W9FAC4</accession>
<reference evidence="3 4" key="1">
    <citation type="submission" date="2020-08" db="EMBL/GenBank/DDBJ databases">
        <title>Genomic Encyclopedia of Type Strains, Phase IV (KMG-IV): sequencing the most valuable type-strain genomes for metagenomic binning, comparative biology and taxonomic classification.</title>
        <authorList>
            <person name="Goeker M."/>
        </authorList>
    </citation>
    <scope>NUCLEOTIDE SEQUENCE [LARGE SCALE GENOMIC DNA]</scope>
    <source>
        <strain evidence="3 4">DSM 4731</strain>
    </source>
</reference>
<dbReference type="RefSeq" id="WP_197019742.1">
    <property type="nucleotide sequence ID" value="NZ_CAJFZW010000001.1"/>
</dbReference>
<organism evidence="3 4">
    <name type="scientific">Brevundimonas aurantiaca</name>
    <dbReference type="NCBI Taxonomy" id="74316"/>
    <lineage>
        <taxon>Bacteria</taxon>
        <taxon>Pseudomonadati</taxon>
        <taxon>Pseudomonadota</taxon>
        <taxon>Alphaproteobacteria</taxon>
        <taxon>Caulobacterales</taxon>
        <taxon>Caulobacteraceae</taxon>
        <taxon>Brevundimonas</taxon>
    </lineage>
</organism>
<feature type="chain" id="PRO_5031298000" description="DUF2946 domain-containing protein" evidence="2">
    <location>
        <begin position="35"/>
        <end position="118"/>
    </location>
</feature>
<evidence type="ECO:0000313" key="3">
    <source>
        <dbReference type="EMBL" id="MBB5740248.1"/>
    </source>
</evidence>